<dbReference type="Gene3D" id="1.20.1070.10">
    <property type="entry name" value="Rhodopsin 7-helix transmembrane proteins"/>
    <property type="match status" value="1"/>
</dbReference>
<reference evidence="7 8" key="1">
    <citation type="submission" date="2019-07" db="EMBL/GenBank/DDBJ databases">
        <authorList>
            <person name="Jastrzebski P J."/>
            <person name="Paukszto L."/>
            <person name="Jastrzebski P J."/>
        </authorList>
    </citation>
    <scope>NUCLEOTIDE SEQUENCE [LARGE SCALE GENOMIC DNA]</scope>
    <source>
        <strain evidence="7 8">WMS-il1</strain>
    </source>
</reference>
<dbReference type="InterPro" id="IPR017452">
    <property type="entry name" value="GPCR_Rhodpsn_7TM"/>
</dbReference>
<proteinExistence type="predicted"/>
<dbReference type="InterPro" id="IPR052954">
    <property type="entry name" value="GPCR-Ligand_Int"/>
</dbReference>
<dbReference type="PANTHER" id="PTHR46641:SF2">
    <property type="entry name" value="FMRFAMIDE RECEPTOR"/>
    <property type="match status" value="1"/>
</dbReference>
<feature type="transmembrane region" description="Helical" evidence="5">
    <location>
        <begin position="45"/>
        <end position="69"/>
    </location>
</feature>
<dbReference type="Proteomes" id="UP000321570">
    <property type="component" value="Unassembled WGS sequence"/>
</dbReference>
<feature type="transmembrane region" description="Helical" evidence="5">
    <location>
        <begin position="81"/>
        <end position="103"/>
    </location>
</feature>
<keyword evidence="3 5" id="KW-1133">Transmembrane helix</keyword>
<evidence type="ECO:0000256" key="3">
    <source>
        <dbReference type="ARBA" id="ARBA00022989"/>
    </source>
</evidence>
<keyword evidence="2 5" id="KW-0812">Transmembrane</keyword>
<dbReference type="GO" id="GO:0008528">
    <property type="term" value="F:G protein-coupled peptide receptor activity"/>
    <property type="evidence" value="ECO:0007669"/>
    <property type="project" value="InterPro"/>
</dbReference>
<name>A0A564YG84_HYMDI</name>
<keyword evidence="8" id="KW-1185">Reference proteome</keyword>
<dbReference type="EMBL" id="CABIJS010000199">
    <property type="protein sequence ID" value="VUZ45949.1"/>
    <property type="molecule type" value="Genomic_DNA"/>
</dbReference>
<evidence type="ECO:0000256" key="2">
    <source>
        <dbReference type="ARBA" id="ARBA00022692"/>
    </source>
</evidence>
<accession>A0A564YG84</accession>
<dbReference type="PRINTS" id="PR00237">
    <property type="entry name" value="GPCRRHODOPSN"/>
</dbReference>
<comment type="subcellular location">
    <subcellularLocation>
        <location evidence="1">Membrane</location>
    </subcellularLocation>
</comment>
<dbReference type="AlphaFoldDB" id="A0A564YG84"/>
<evidence type="ECO:0000256" key="4">
    <source>
        <dbReference type="ARBA" id="ARBA00023136"/>
    </source>
</evidence>
<evidence type="ECO:0000256" key="5">
    <source>
        <dbReference type="SAM" id="Phobius"/>
    </source>
</evidence>
<dbReference type="InterPro" id="IPR000276">
    <property type="entry name" value="GPCR_Rhodpsn"/>
</dbReference>
<dbReference type="InterPro" id="IPR019427">
    <property type="entry name" value="7TM_GPCR_serpentine_rcpt_Srw"/>
</dbReference>
<dbReference type="SUPFAM" id="SSF81321">
    <property type="entry name" value="Family A G protein-coupled receptor-like"/>
    <property type="match status" value="1"/>
</dbReference>
<evidence type="ECO:0000313" key="7">
    <source>
        <dbReference type="EMBL" id="VUZ45949.1"/>
    </source>
</evidence>
<evidence type="ECO:0000259" key="6">
    <source>
        <dbReference type="PROSITE" id="PS50262"/>
    </source>
</evidence>
<sequence length="146" mass="16149">MMLFPIFGYNLTAIPLNLSELEKRLGEPLTECYESVYNIGLISHYFTGIVALVISSVGLIGNILSIGVLTSKYMKGTTTNLYLIGLALSDSLMLLSVILVALRDTRTPVCGKSVWQLWNDAPFIPKLYPICHAFALLFQILHSTSH</sequence>
<evidence type="ECO:0000313" key="8">
    <source>
        <dbReference type="Proteomes" id="UP000321570"/>
    </source>
</evidence>
<keyword evidence="4 5" id="KW-0472">Membrane</keyword>
<protein>
    <recommendedName>
        <fullName evidence="6">G-protein coupled receptors family 1 profile domain-containing protein</fullName>
    </recommendedName>
</protein>
<organism evidence="7 8">
    <name type="scientific">Hymenolepis diminuta</name>
    <name type="common">Rat tapeworm</name>
    <dbReference type="NCBI Taxonomy" id="6216"/>
    <lineage>
        <taxon>Eukaryota</taxon>
        <taxon>Metazoa</taxon>
        <taxon>Spiralia</taxon>
        <taxon>Lophotrochozoa</taxon>
        <taxon>Platyhelminthes</taxon>
        <taxon>Cestoda</taxon>
        <taxon>Eucestoda</taxon>
        <taxon>Cyclophyllidea</taxon>
        <taxon>Hymenolepididae</taxon>
        <taxon>Hymenolepis</taxon>
    </lineage>
</organism>
<evidence type="ECO:0000256" key="1">
    <source>
        <dbReference type="ARBA" id="ARBA00004370"/>
    </source>
</evidence>
<dbReference type="Pfam" id="PF10324">
    <property type="entry name" value="7TM_GPCR_Srw"/>
    <property type="match status" value="1"/>
</dbReference>
<dbReference type="PANTHER" id="PTHR46641">
    <property type="entry name" value="FMRFAMIDE RECEPTOR-RELATED"/>
    <property type="match status" value="1"/>
</dbReference>
<gene>
    <name evidence="7" type="ORF">WMSIL1_LOCUS5782</name>
</gene>
<feature type="domain" description="G-protein coupled receptors family 1 profile" evidence="6">
    <location>
        <begin position="61"/>
        <end position="146"/>
    </location>
</feature>
<dbReference type="PROSITE" id="PS50262">
    <property type="entry name" value="G_PROTEIN_RECEP_F1_2"/>
    <property type="match status" value="1"/>
</dbReference>
<dbReference type="GO" id="GO:0016020">
    <property type="term" value="C:membrane"/>
    <property type="evidence" value="ECO:0007669"/>
    <property type="project" value="UniProtKB-SubCell"/>
</dbReference>